<feature type="compositionally biased region" description="Low complexity" evidence="1">
    <location>
        <begin position="461"/>
        <end position="474"/>
    </location>
</feature>
<keyword evidence="3" id="KW-1185">Reference proteome</keyword>
<name>A0A9Q8VAL2_9HYPO</name>
<feature type="compositionally biased region" description="Basic and acidic residues" evidence="1">
    <location>
        <begin position="346"/>
        <end position="358"/>
    </location>
</feature>
<sequence>MYMTPSVLPQRGVRSLTYLCTCQDKQIVLSVLCSLLNTALKYNPASWRVPYNTLVFKDTKQILVTDSLQFLLALLVYPIPEDIPVQKNFYRHFLGRLHRPQDFQFIVDGMNRILSQPLQEKTSYLPGTQGATNFAPEILMFFWEMTQCNKRFRSFIIDTDRAHDFVILTLFYALEYKNDSAKQGIVRMCAFMLQTLSVEPSFGKSLNKRFEGQDSLPACIRINGFRGTYTDFLIHSIYTLITTSQGNFAAVYPALLAVINNIAPHIEKLSASGSSQLMHLFTSMSSPSFLLANETNHTLLHSLLESVSCIVEHNYRKNPELVLAIVKNKKRIEALRTFTLESGQEELERRNRRKKDDGDSLDPSSVRSSVDSARSPANAPARSQTLDEVPEDGTFAIGDDEDDSDEDPEPTPAPSTVSENQSQNSSTANVDDALPVQLRGMSEKARGKMPAGARSFSRQNSTTSIATQSTSAPAPGATFEPTAQWIDSWLPELPLHTLLTVIQQVSSLLPRQDAGKDVGGVDLMIRIKETEFVGVEPSPPRTHLFEWSQLALAWYESLLWGVVFTSEMQIAKGTMGIWNGTAIKLFRVQETAPEGPTLTSPRGAVDAVGSNIVSRIGQINIRGGSANAGSGASARSSS</sequence>
<gene>
    <name evidence="2" type="ORF">JDV02_005046</name>
</gene>
<organism evidence="2 3">
    <name type="scientific">Purpureocillium takamizusanense</name>
    <dbReference type="NCBI Taxonomy" id="2060973"/>
    <lineage>
        <taxon>Eukaryota</taxon>
        <taxon>Fungi</taxon>
        <taxon>Dikarya</taxon>
        <taxon>Ascomycota</taxon>
        <taxon>Pezizomycotina</taxon>
        <taxon>Sordariomycetes</taxon>
        <taxon>Hypocreomycetidae</taxon>
        <taxon>Hypocreales</taxon>
        <taxon>Ophiocordycipitaceae</taxon>
        <taxon>Purpureocillium</taxon>
    </lineage>
</organism>
<dbReference type="GO" id="GO:0016020">
    <property type="term" value="C:membrane"/>
    <property type="evidence" value="ECO:0007669"/>
    <property type="project" value="TreeGrafter"/>
</dbReference>
<dbReference type="InterPro" id="IPR026705">
    <property type="entry name" value="Hid-1/Ecm30"/>
</dbReference>
<dbReference type="PANTHER" id="PTHR21575:SF12">
    <property type="entry name" value="PROTEIN HID1"/>
    <property type="match status" value="1"/>
</dbReference>
<feature type="region of interest" description="Disordered" evidence="1">
    <location>
        <begin position="343"/>
        <end position="478"/>
    </location>
</feature>
<dbReference type="PANTHER" id="PTHR21575">
    <property type="entry name" value="PROTEIN HID1"/>
    <property type="match status" value="1"/>
</dbReference>
<dbReference type="RefSeq" id="XP_047842279.1">
    <property type="nucleotide sequence ID" value="XM_047986299.1"/>
</dbReference>
<dbReference type="GeneID" id="72066996"/>
<proteinExistence type="predicted"/>
<accession>A0A9Q8VAL2</accession>
<feature type="compositionally biased region" description="Acidic residues" evidence="1">
    <location>
        <begin position="398"/>
        <end position="409"/>
    </location>
</feature>
<dbReference type="EMBL" id="CP086357">
    <property type="protein sequence ID" value="UNI18798.1"/>
    <property type="molecule type" value="Genomic_DNA"/>
</dbReference>
<evidence type="ECO:0000256" key="1">
    <source>
        <dbReference type="SAM" id="MobiDB-lite"/>
    </source>
</evidence>
<feature type="compositionally biased region" description="Low complexity" evidence="1">
    <location>
        <begin position="362"/>
        <end position="383"/>
    </location>
</feature>
<dbReference type="GO" id="GO:0000138">
    <property type="term" value="C:Golgi trans cisterna"/>
    <property type="evidence" value="ECO:0007669"/>
    <property type="project" value="TreeGrafter"/>
</dbReference>
<dbReference type="Pfam" id="PF12722">
    <property type="entry name" value="Hid1"/>
    <property type="match status" value="1"/>
</dbReference>
<evidence type="ECO:0008006" key="4">
    <source>
        <dbReference type="Google" id="ProtNLM"/>
    </source>
</evidence>
<evidence type="ECO:0000313" key="2">
    <source>
        <dbReference type="EMBL" id="UNI18798.1"/>
    </source>
</evidence>
<feature type="compositionally biased region" description="Polar residues" evidence="1">
    <location>
        <begin position="417"/>
        <end position="429"/>
    </location>
</feature>
<dbReference type="GO" id="GO:0005797">
    <property type="term" value="C:Golgi medial cisterna"/>
    <property type="evidence" value="ECO:0007669"/>
    <property type="project" value="TreeGrafter"/>
</dbReference>
<dbReference type="AlphaFoldDB" id="A0A9Q8VAL2"/>
<dbReference type="Proteomes" id="UP000829364">
    <property type="component" value="Chromosome 4"/>
</dbReference>
<evidence type="ECO:0000313" key="3">
    <source>
        <dbReference type="Proteomes" id="UP000829364"/>
    </source>
</evidence>
<protein>
    <recommendedName>
        <fullName evidence="4">High-temperature-induced dauer-formation protein</fullName>
    </recommendedName>
</protein>
<reference evidence="2" key="1">
    <citation type="submission" date="2021-11" db="EMBL/GenBank/DDBJ databases">
        <title>Purpureocillium_takamizusanense_genome.</title>
        <authorList>
            <person name="Nguyen N.-H."/>
        </authorList>
    </citation>
    <scope>NUCLEOTIDE SEQUENCE</scope>
    <source>
        <strain evidence="2">PT3</strain>
    </source>
</reference>
<dbReference type="OrthoDB" id="432953at2759"/>